<dbReference type="STRING" id="667014.Thein_0440"/>
<evidence type="ECO:0000313" key="3">
    <source>
        <dbReference type="Proteomes" id="UP000006793"/>
    </source>
</evidence>
<dbReference type="Proteomes" id="UP000006793">
    <property type="component" value="Chromosome"/>
</dbReference>
<dbReference type="OrthoDB" id="9808840at2"/>
<dbReference type="EMBL" id="CP002683">
    <property type="protein sequence ID" value="AEH44322.1"/>
    <property type="molecule type" value="Genomic_DNA"/>
</dbReference>
<reference evidence="2 3" key="2">
    <citation type="journal article" date="2012" name="Stand. Genomic Sci.">
        <title>Complete genome sequence of the thermophilic sulfate-reducing ocean bacterium Thermodesulfatator indicus type strain (CIR29812(T)).</title>
        <authorList>
            <person name="Anderson I."/>
            <person name="Saunders E."/>
            <person name="Lapidus A."/>
            <person name="Nolan M."/>
            <person name="Lucas S."/>
            <person name="Tice H."/>
            <person name="Del Rio T.G."/>
            <person name="Cheng J.F."/>
            <person name="Han C."/>
            <person name="Tapia R."/>
            <person name="Goodwin L.A."/>
            <person name="Pitluck S."/>
            <person name="Liolios K."/>
            <person name="Mavromatis K."/>
            <person name="Pagani I."/>
            <person name="Ivanova N."/>
            <person name="Mikhailova N."/>
            <person name="Pati A."/>
            <person name="Chen A."/>
            <person name="Palaniappan K."/>
            <person name="Land M."/>
            <person name="Hauser L."/>
            <person name="Jeffries C.D."/>
            <person name="Chang Y.J."/>
            <person name="Brambilla E.M."/>
            <person name="Rohde M."/>
            <person name="Spring S."/>
            <person name="Goker M."/>
            <person name="Detter J.C."/>
            <person name="Woyke T."/>
            <person name="Bristow J."/>
            <person name="Eisen J.A."/>
            <person name="Markowitz V."/>
            <person name="Hugenholtz P."/>
            <person name="Kyrpides N.C."/>
            <person name="Klenk H.P."/>
        </authorList>
    </citation>
    <scope>NUCLEOTIDE SEQUENCE [LARGE SCALE GENOMIC DNA]</scope>
    <source>
        <strain evidence="3">DSM 15286 / JCM 11887 / CIR29812</strain>
    </source>
</reference>
<sequence>MGARTAYVLNHKTRKSQATTLSLWGVWAKKFVLGMLAVLFLVGGALLGQKYFQYRSLKKEVALLSHQVTMLDREYQTLTSKEVVLKKAKEFGLHPPKKEQVVRLR</sequence>
<dbReference type="AlphaFoldDB" id="F8AAP9"/>
<organism evidence="2 3">
    <name type="scientific">Thermodesulfatator indicus (strain DSM 15286 / JCM 11887 / CIR29812)</name>
    <dbReference type="NCBI Taxonomy" id="667014"/>
    <lineage>
        <taxon>Bacteria</taxon>
        <taxon>Pseudomonadati</taxon>
        <taxon>Thermodesulfobacteriota</taxon>
        <taxon>Thermodesulfobacteria</taxon>
        <taxon>Thermodesulfobacteriales</taxon>
        <taxon>Thermodesulfatatoraceae</taxon>
        <taxon>Thermodesulfatator</taxon>
    </lineage>
</organism>
<keyword evidence="1" id="KW-0812">Transmembrane</keyword>
<evidence type="ECO:0000313" key="2">
    <source>
        <dbReference type="EMBL" id="AEH44322.1"/>
    </source>
</evidence>
<keyword evidence="1" id="KW-1133">Transmembrane helix</keyword>
<dbReference type="RefSeq" id="WP_013907067.1">
    <property type="nucleotide sequence ID" value="NC_015681.1"/>
</dbReference>
<proteinExistence type="predicted"/>
<evidence type="ECO:0000256" key="1">
    <source>
        <dbReference type="SAM" id="Phobius"/>
    </source>
</evidence>
<accession>F8AAP9</accession>
<keyword evidence="3" id="KW-1185">Reference proteome</keyword>
<name>F8AAP9_THEID</name>
<gene>
    <name evidence="2" type="ordered locus">Thein_0440</name>
</gene>
<feature type="transmembrane region" description="Helical" evidence="1">
    <location>
        <begin position="31"/>
        <end position="48"/>
    </location>
</feature>
<evidence type="ECO:0008006" key="4">
    <source>
        <dbReference type="Google" id="ProtNLM"/>
    </source>
</evidence>
<keyword evidence="1" id="KW-0472">Membrane</keyword>
<reference evidence="3" key="1">
    <citation type="submission" date="2011-04" db="EMBL/GenBank/DDBJ databases">
        <title>The complete genome of Thermodesulfatator indicus DSM 15286.</title>
        <authorList>
            <person name="Lucas S."/>
            <person name="Copeland A."/>
            <person name="Lapidus A."/>
            <person name="Bruce D."/>
            <person name="Goodwin L."/>
            <person name="Pitluck S."/>
            <person name="Peters L."/>
            <person name="Kyrpides N."/>
            <person name="Mavromatis K."/>
            <person name="Pagani I."/>
            <person name="Ivanova N."/>
            <person name="Saunders L."/>
            <person name="Detter J.C."/>
            <person name="Tapia R."/>
            <person name="Han C."/>
            <person name="Land M."/>
            <person name="Hauser L."/>
            <person name="Markowitz V."/>
            <person name="Cheng J.-F."/>
            <person name="Hugenholtz P."/>
            <person name="Woyke T."/>
            <person name="Wu D."/>
            <person name="Spring S."/>
            <person name="Schroeder M."/>
            <person name="Brambilla E."/>
            <person name="Klenk H.-P."/>
            <person name="Eisen J.A."/>
        </authorList>
    </citation>
    <scope>NUCLEOTIDE SEQUENCE [LARGE SCALE GENOMIC DNA]</scope>
    <source>
        <strain evidence="3">DSM 15286 / JCM 11887 / CIR29812</strain>
    </source>
</reference>
<dbReference type="KEGG" id="tid:Thein_0440"/>
<dbReference type="HOGENOM" id="CLU_2235290_0_0_0"/>
<dbReference type="PaxDb" id="667014-Thein_0440"/>
<dbReference type="InParanoid" id="F8AAP9"/>
<protein>
    <recommendedName>
        <fullName evidence="4">Cell division protein FtsL</fullName>
    </recommendedName>
</protein>